<name>A0AAD4TPS7_OVIAM</name>
<sequence>MTLSSSPPPAPPSDERLLPSTFFGAQSGWRKEAISEGMWVSVKLENNPQSTAPGKQVPQSYNHMELNSASNMNELGSEYVARASREGHRCKEVWLQRDLEI</sequence>
<dbReference type="AlphaFoldDB" id="A0AAD4TPS7"/>
<protein>
    <submittedName>
        <fullName evidence="1">Uncharacterized protein</fullName>
    </submittedName>
</protein>
<organism evidence="1 2">
    <name type="scientific">Ovis ammon polii</name>
    <dbReference type="NCBI Taxonomy" id="230172"/>
    <lineage>
        <taxon>Eukaryota</taxon>
        <taxon>Metazoa</taxon>
        <taxon>Chordata</taxon>
        <taxon>Craniata</taxon>
        <taxon>Vertebrata</taxon>
        <taxon>Euteleostomi</taxon>
        <taxon>Mammalia</taxon>
        <taxon>Eutheria</taxon>
        <taxon>Laurasiatheria</taxon>
        <taxon>Artiodactyla</taxon>
        <taxon>Ruminantia</taxon>
        <taxon>Pecora</taxon>
        <taxon>Bovidae</taxon>
        <taxon>Caprinae</taxon>
        <taxon>Ovis</taxon>
    </lineage>
</organism>
<keyword evidence="2" id="KW-1185">Reference proteome</keyword>
<reference evidence="1" key="1">
    <citation type="submission" date="2022-03" db="EMBL/GenBank/DDBJ databases">
        <title>Genomic analyses of argali, domestic sheep and their hybrids provide insights into chromosomal evolution, heterosis and genetic basis of agronomic traits.</title>
        <authorList>
            <person name="Li M."/>
        </authorList>
    </citation>
    <scope>NUCLEOTIDE SEQUENCE</scope>
    <source>
        <strain evidence="1">CAU-MHL-2022a</strain>
        <tissue evidence="1">Skin</tissue>
    </source>
</reference>
<evidence type="ECO:0000313" key="1">
    <source>
        <dbReference type="EMBL" id="KAI4529400.1"/>
    </source>
</evidence>
<accession>A0AAD4TPS7</accession>
<comment type="caution">
    <text evidence="1">The sequence shown here is derived from an EMBL/GenBank/DDBJ whole genome shotgun (WGS) entry which is preliminary data.</text>
</comment>
<evidence type="ECO:0000313" key="2">
    <source>
        <dbReference type="Proteomes" id="UP001214576"/>
    </source>
</evidence>
<gene>
    <name evidence="1" type="ORF">MG293_020648</name>
</gene>
<dbReference type="EMBL" id="JAKZEL010000028">
    <property type="protein sequence ID" value="KAI4529400.1"/>
    <property type="molecule type" value="Genomic_DNA"/>
</dbReference>
<dbReference type="Proteomes" id="UP001214576">
    <property type="component" value="Unassembled WGS sequence"/>
</dbReference>
<proteinExistence type="predicted"/>